<dbReference type="PANTHER" id="PTHR32329:SF2">
    <property type="entry name" value="BIFUNCTIONAL PROTEIN [INCLUDES 2-HYDROXYACYL-COA DEHYDRATASE (N-TER) AND ITS ACTIVATOR DOMAIN (C_TERM)"/>
    <property type="match status" value="1"/>
</dbReference>
<dbReference type="EMBL" id="BARU01017672">
    <property type="protein sequence ID" value="GAH61602.1"/>
    <property type="molecule type" value="Genomic_DNA"/>
</dbReference>
<evidence type="ECO:0000313" key="1">
    <source>
        <dbReference type="EMBL" id="GAH61602.1"/>
    </source>
</evidence>
<evidence type="ECO:0008006" key="2">
    <source>
        <dbReference type="Google" id="ProtNLM"/>
    </source>
</evidence>
<reference evidence="1" key="1">
    <citation type="journal article" date="2014" name="Front. Microbiol.">
        <title>High frequency of phylogenetically diverse reductive dehalogenase-homologous genes in deep subseafloor sedimentary metagenomes.</title>
        <authorList>
            <person name="Kawai M."/>
            <person name="Futagami T."/>
            <person name="Toyoda A."/>
            <person name="Takaki Y."/>
            <person name="Nishi S."/>
            <person name="Hori S."/>
            <person name="Arai W."/>
            <person name="Tsubouchi T."/>
            <person name="Morono Y."/>
            <person name="Uchiyama I."/>
            <person name="Ito T."/>
            <person name="Fujiyama A."/>
            <person name="Inagaki F."/>
            <person name="Takami H."/>
        </authorList>
    </citation>
    <scope>NUCLEOTIDE SEQUENCE</scope>
    <source>
        <strain evidence="1">Expedition CK06-06</strain>
    </source>
</reference>
<dbReference type="Gene3D" id="3.40.50.11900">
    <property type="match status" value="1"/>
</dbReference>
<organism evidence="1">
    <name type="scientific">marine sediment metagenome</name>
    <dbReference type="NCBI Taxonomy" id="412755"/>
    <lineage>
        <taxon>unclassified sequences</taxon>
        <taxon>metagenomes</taxon>
        <taxon>ecological metagenomes</taxon>
    </lineage>
</organism>
<sequence>DDLYISEDELKRWERDEFVFNKEISTSKKTSPFKIALAGHSYVINDSYASLGIKNMLLAENVEIITSEQLPRSVIEYQMSKLDFNMYFRYEREILGTVMHFLENETVDGILQLIVFSCGPDSIGGEMASRFSRRNQNVPLLQLTLDELSSEAGIRTRLEAFLDLIERRKKLKESEILCQ</sequence>
<dbReference type="PANTHER" id="PTHR32329">
    <property type="entry name" value="BIFUNCTIONAL PROTEIN [INCLUDES 2-HYDROXYACYL-COA DEHYDRATASE (N-TER) AND ITS ACTIVATOR DOMAIN (C_TERM)-RELATED"/>
    <property type="match status" value="1"/>
</dbReference>
<dbReference type="AlphaFoldDB" id="X1GWS3"/>
<feature type="non-terminal residue" evidence="1">
    <location>
        <position position="1"/>
    </location>
</feature>
<name>X1GWS3_9ZZZZ</name>
<gene>
    <name evidence="1" type="ORF">S03H2_29292</name>
</gene>
<accession>X1GWS3</accession>
<dbReference type="InterPro" id="IPR051805">
    <property type="entry name" value="Dehydratase_Activator_Redct"/>
</dbReference>
<comment type="caution">
    <text evidence="1">The sequence shown here is derived from an EMBL/GenBank/DDBJ whole genome shotgun (WGS) entry which is preliminary data.</text>
</comment>
<protein>
    <recommendedName>
        <fullName evidence="2">DUF2229 domain-containing protein</fullName>
    </recommendedName>
</protein>
<proteinExistence type="predicted"/>